<accession>A0A413Q2W1</accession>
<protein>
    <submittedName>
        <fullName evidence="1">PglZ domain-containing protein</fullName>
    </submittedName>
</protein>
<dbReference type="Pfam" id="PF08665">
    <property type="entry name" value="PglZ"/>
    <property type="match status" value="1"/>
</dbReference>
<dbReference type="Proteomes" id="UP000283721">
    <property type="component" value="Unassembled WGS sequence"/>
</dbReference>
<reference evidence="1 2" key="1">
    <citation type="submission" date="2018-08" db="EMBL/GenBank/DDBJ databases">
        <title>A genome reference for cultivated species of the human gut microbiota.</title>
        <authorList>
            <person name="Zou Y."/>
            <person name="Xue W."/>
            <person name="Luo G."/>
        </authorList>
    </citation>
    <scope>NUCLEOTIDE SEQUENCE [LARGE SCALE GENOMIC DNA]</scope>
    <source>
        <strain evidence="1 2">AM47-6BH</strain>
    </source>
</reference>
<proteinExistence type="predicted"/>
<name>A0A413Q2W1_9FIRM</name>
<sequence>MIEKWLRNEIDKKICNSNRIVILDQSSRWKFLVDAACTDICLYSTKDYSSKWQQKQDELFLRHEIEKNHKNDQVVIYVSRKLAADSFLIEYAKTGGCIELATEWVRDVLLKETSLQVSLTDDELYTACQLGIFKDINWWKKVVQKIEGLLSIENDILDFFDNPNGFLESKTPAVKNLYIQEFCKLLQQPVQDKPADTFASEIARHIFTGMLEGNISEKEYVIYCKWIDSRNHESSFKKYLGEYQLPSTIDIDKVKDNHCFDVVDKKYLTKLVENINNASEVKNILDKIKKRLRFKKSNPYIAKWWQDIADIMDFTVVCNDASIDGISRYYTVEFSKTDRSMRRILTYLKADINIVKPIQECYERMNQDLLKSWFAHYGEYQESQKGYLVNLIKNTSKKIAIIVGDGVRYEVADSVASRVASDISVDKKFMYAGLPSETEHNMSALYTTDGEIIAEKKEREKKLSDETGKDITYMQLDEVNGTTDGEILVLTYKDIDDAGEKMQQGMLRLVDEFEDILVEKIQLLLHLGYKEVHLVTDHGFVLTGILEESDKIPTDDISGGKEVSERYIRSVDEQSGSKYISIEEHYENYNYVNFAKSSRPFVSTGKYGYSHGGFTPQEVVIPNFVFTYNKQNQMDVDITNKKDLIDIAGNILTVKFSSCEAKDVLSYQRKVRVLLYVGDKIVDKSSIISISPGSQEKVELSLDSATEGVVVIIDEDTKDQLDKAKVTKSQMRDLGGLF</sequence>
<dbReference type="AlphaFoldDB" id="A0A413Q2W1"/>
<evidence type="ECO:0000313" key="1">
    <source>
        <dbReference type="EMBL" id="RGZ88024.1"/>
    </source>
</evidence>
<gene>
    <name evidence="1" type="ORF">DW967_16235</name>
</gene>
<comment type="caution">
    <text evidence="1">The sequence shown here is derived from an EMBL/GenBank/DDBJ whole genome shotgun (WGS) entry which is preliminary data.</text>
</comment>
<organism evidence="1 2">
    <name type="scientific">Agathobacter rectalis</name>
    <dbReference type="NCBI Taxonomy" id="39491"/>
    <lineage>
        <taxon>Bacteria</taxon>
        <taxon>Bacillati</taxon>
        <taxon>Bacillota</taxon>
        <taxon>Clostridia</taxon>
        <taxon>Lachnospirales</taxon>
        <taxon>Lachnospiraceae</taxon>
        <taxon>Agathobacter</taxon>
    </lineage>
</organism>
<dbReference type="EMBL" id="QSES01000049">
    <property type="protein sequence ID" value="RGZ88024.1"/>
    <property type="molecule type" value="Genomic_DNA"/>
</dbReference>
<evidence type="ECO:0000313" key="2">
    <source>
        <dbReference type="Proteomes" id="UP000283721"/>
    </source>
</evidence>